<feature type="domain" description="ATPase AAA-type core" evidence="1">
    <location>
        <begin position="167"/>
        <end position="368"/>
    </location>
</feature>
<accession>A0ABY1S529</accession>
<evidence type="ECO:0000313" key="3">
    <source>
        <dbReference type="Proteomes" id="UP000196803"/>
    </source>
</evidence>
<comment type="caution">
    <text evidence="2">The sequence shown here is derived from an EMBL/GenBank/DDBJ whole genome shotgun (WGS) entry which is preliminary data.</text>
</comment>
<gene>
    <name evidence="2" type="ORF">SAMN05216240_0232</name>
</gene>
<sequence length="431" mass="50342">MELSVKNVGIIETANIKLNGLTVLTGENDTGKTTIGKILFTIYFGFNDFMKNMEKYKVQIFRDDLIRIFKLIRMVKIPFERKFRNLILDDFLAFGKNNELLSWLMELKNAVENSNGIDKNLEKEIVKYINQAIEKINLLEDKETLKKFALDKILNREFYGQINNLFFEKPAQIIICQEDENEAFISIVENSISECFINDFLSFKDATFLDLAIDAFPLAIDIFPFDPFDFSTHGNNLKSKIFFKIPNENILGLYLNTKKHNLEPIENIFRNVLTGNIVKKIDGKILEYNINGKNIKIENLASGLKVFIVLRLLYENGYISRESLLIIDEPETHLHPKWQLDCAELLTLFVKELEANILLISHSPYFIEAIEVFSEHYKIEHKTNFYLATKKEPHFVVFENVNQQLEKVYELLSFPFDKLEEIRERDMMNGN</sequence>
<proteinExistence type="predicted"/>
<keyword evidence="3" id="KW-1185">Reference proteome</keyword>
<dbReference type="Pfam" id="PF13304">
    <property type="entry name" value="AAA_21"/>
    <property type="match status" value="1"/>
</dbReference>
<dbReference type="Gene3D" id="3.40.50.300">
    <property type="entry name" value="P-loop containing nucleotide triphosphate hydrolases"/>
    <property type="match status" value="1"/>
</dbReference>
<protein>
    <submittedName>
        <fullName evidence="2">AAA ATPase domain-containing protein</fullName>
    </submittedName>
</protein>
<name>A0ABY1S529_CALBS</name>
<dbReference type="RefSeq" id="WP_012660702.1">
    <property type="nucleotide sequence ID" value="NZ_FUZJ01000001.1"/>
</dbReference>
<dbReference type="EMBL" id="FXXC01000001">
    <property type="protein sequence ID" value="SMR91060.1"/>
    <property type="molecule type" value="Genomic_DNA"/>
</dbReference>
<dbReference type="InterPro" id="IPR027417">
    <property type="entry name" value="P-loop_NTPase"/>
</dbReference>
<organism evidence="2 3">
    <name type="scientific">Caldicellulosiruptor bescii</name>
    <name type="common">Anaerocellum thermophilum</name>
    <dbReference type="NCBI Taxonomy" id="31899"/>
    <lineage>
        <taxon>Bacteria</taxon>
        <taxon>Bacillati</taxon>
        <taxon>Bacillota</taxon>
        <taxon>Bacillota incertae sedis</taxon>
        <taxon>Caldicellulosiruptorales</taxon>
        <taxon>Caldicellulosiruptoraceae</taxon>
        <taxon>Caldicellulosiruptor</taxon>
    </lineage>
</organism>
<dbReference type="PANTHER" id="PTHR43581:SF2">
    <property type="entry name" value="EXCINUCLEASE ATPASE SUBUNIT"/>
    <property type="match status" value="1"/>
</dbReference>
<evidence type="ECO:0000313" key="2">
    <source>
        <dbReference type="EMBL" id="SMR91060.1"/>
    </source>
</evidence>
<dbReference type="GeneID" id="31774131"/>
<dbReference type="InterPro" id="IPR003959">
    <property type="entry name" value="ATPase_AAA_core"/>
</dbReference>
<dbReference type="Proteomes" id="UP000196803">
    <property type="component" value="Unassembled WGS sequence"/>
</dbReference>
<dbReference type="InterPro" id="IPR051396">
    <property type="entry name" value="Bact_Antivir_Def_Nuclease"/>
</dbReference>
<evidence type="ECO:0000259" key="1">
    <source>
        <dbReference type="Pfam" id="PF13304"/>
    </source>
</evidence>
<dbReference type="SUPFAM" id="SSF52540">
    <property type="entry name" value="P-loop containing nucleoside triphosphate hydrolases"/>
    <property type="match status" value="1"/>
</dbReference>
<dbReference type="PANTHER" id="PTHR43581">
    <property type="entry name" value="ATP/GTP PHOSPHATASE"/>
    <property type="match status" value="1"/>
</dbReference>
<reference evidence="2 3" key="1">
    <citation type="submission" date="2017-05" db="EMBL/GenBank/DDBJ databases">
        <authorList>
            <person name="Varghese N."/>
            <person name="Submissions S."/>
        </authorList>
    </citation>
    <scope>NUCLEOTIDE SEQUENCE [LARGE SCALE GENOMIC DNA]</scope>
    <source>
        <strain evidence="2 3">MACB1020</strain>
    </source>
</reference>